<dbReference type="InterPro" id="IPR005510">
    <property type="entry name" value="Csm4"/>
</dbReference>
<comment type="similarity">
    <text evidence="1">Belongs to the CRISPR-associated Csm4 family.</text>
</comment>
<keyword evidence="4" id="KW-0051">Antiviral defense</keyword>
<dbReference type="GO" id="GO:0003723">
    <property type="term" value="F:RNA binding"/>
    <property type="evidence" value="ECO:0007669"/>
    <property type="project" value="UniProtKB-KW"/>
</dbReference>
<evidence type="ECO:0000313" key="6">
    <source>
        <dbReference type="EMBL" id="GBD08280.1"/>
    </source>
</evidence>
<gene>
    <name evidence="6" type="ORF">HRbin22_00513</name>
</gene>
<dbReference type="GO" id="GO:0051607">
    <property type="term" value="P:defense response to virus"/>
    <property type="evidence" value="ECO:0007669"/>
    <property type="project" value="UniProtKB-KW"/>
</dbReference>
<dbReference type="EMBL" id="BEHY01000007">
    <property type="protein sequence ID" value="GBD08280.1"/>
    <property type="molecule type" value="Genomic_DNA"/>
</dbReference>
<accession>A0A2H5Y4B2</accession>
<dbReference type="NCBIfam" id="TIGR01903">
    <property type="entry name" value="cas5_csm4"/>
    <property type="match status" value="1"/>
</dbReference>
<organism evidence="6 7">
    <name type="scientific">Candidatus Thermoflexus japonica</name>
    <dbReference type="NCBI Taxonomy" id="2035417"/>
    <lineage>
        <taxon>Bacteria</taxon>
        <taxon>Bacillati</taxon>
        <taxon>Chloroflexota</taxon>
        <taxon>Thermoflexia</taxon>
        <taxon>Thermoflexales</taxon>
        <taxon>Thermoflexaceae</taxon>
        <taxon>Thermoflexus</taxon>
    </lineage>
</organism>
<keyword evidence="3" id="KW-0694">RNA-binding</keyword>
<evidence type="ECO:0000313" key="7">
    <source>
        <dbReference type="Proteomes" id="UP000236642"/>
    </source>
</evidence>
<name>A0A2H5Y4B2_9CHLR</name>
<comment type="caution">
    <text evidence="6">The sequence shown here is derived from an EMBL/GenBank/DDBJ whole genome shotgun (WGS) entry which is preliminary data.</text>
</comment>
<dbReference type="InterPro" id="IPR040932">
    <property type="entry name" value="Csm4_C"/>
</dbReference>
<sequence>MEEIVYLEPRGAFHLGVRGIGLEETSPILHADTLYAALGVAWAMLFGEESLFQNWFVPEPPVLISSAFPFAGPVRFYPRPYLPARVTAPYFPMKEIAFVSEGVLRRMLEGQPLEEGVRIHEGTVWMTREEAETLQDAFGRRDLAGERFWARSRVPRVALDLVTQTSSLWHFGRLVFREAGPRPEARAGLFFRVRYRDPRLVERFRAVVRLLGDHGVGGDRTAGHGLFSPRFEPAEPLGDPAAPAFVTLSPVYLPRDQIEALLGEAARYGWLTRSGWVGGRLAMPYRRRTLRMLAEGSLLTGDPRGLWGAMVDVTPQETPEPLPHPIYRYGFAFPVGALAASGETFPERGA</sequence>
<dbReference type="AlphaFoldDB" id="A0A2H5Y4B2"/>
<reference evidence="7" key="1">
    <citation type="submission" date="2017-09" db="EMBL/GenBank/DDBJ databases">
        <title>Metaegenomics of thermophilic ammonia-oxidizing enrichment culture.</title>
        <authorList>
            <person name="Kato S."/>
            <person name="Suzuki K."/>
        </authorList>
    </citation>
    <scope>NUCLEOTIDE SEQUENCE [LARGE SCALE GENOMIC DNA]</scope>
</reference>
<dbReference type="Proteomes" id="UP000236642">
    <property type="component" value="Unassembled WGS sequence"/>
</dbReference>
<evidence type="ECO:0000259" key="5">
    <source>
        <dbReference type="Pfam" id="PF17953"/>
    </source>
</evidence>
<evidence type="ECO:0000256" key="3">
    <source>
        <dbReference type="ARBA" id="ARBA00022884"/>
    </source>
</evidence>
<proteinExistence type="inferred from homology"/>
<protein>
    <recommendedName>
        <fullName evidence="2">CRISPR system Cms protein Csm4</fullName>
    </recommendedName>
</protein>
<feature type="domain" description="Csm4 C-terminal" evidence="5">
    <location>
        <begin position="243"/>
        <end position="336"/>
    </location>
</feature>
<dbReference type="Pfam" id="PF17953">
    <property type="entry name" value="Csm4_C"/>
    <property type="match status" value="1"/>
</dbReference>
<evidence type="ECO:0000256" key="4">
    <source>
        <dbReference type="ARBA" id="ARBA00023118"/>
    </source>
</evidence>
<evidence type="ECO:0000256" key="1">
    <source>
        <dbReference type="ARBA" id="ARBA00005772"/>
    </source>
</evidence>
<evidence type="ECO:0000256" key="2">
    <source>
        <dbReference type="ARBA" id="ARBA00016109"/>
    </source>
</evidence>